<evidence type="ECO:0000313" key="11">
    <source>
        <dbReference type="Proteomes" id="UP001186944"/>
    </source>
</evidence>
<dbReference type="Pfam" id="PF12816">
    <property type="entry name" value="TPR_Vps8"/>
    <property type="match status" value="1"/>
</dbReference>
<dbReference type="GO" id="GO:0006623">
    <property type="term" value="P:protein targeting to vacuole"/>
    <property type="evidence" value="ECO:0007669"/>
    <property type="project" value="InterPro"/>
</dbReference>
<dbReference type="PANTHER" id="PTHR12616">
    <property type="entry name" value="VACUOLAR PROTEIN SORTING VPS41"/>
    <property type="match status" value="1"/>
</dbReference>
<keyword evidence="2" id="KW-0813">Transport</keyword>
<proteinExistence type="inferred from homology"/>
<keyword evidence="3 6" id="KW-0479">Metal-binding</keyword>
<evidence type="ECO:0000256" key="6">
    <source>
        <dbReference type="PROSITE-ProRule" id="PRU00175"/>
    </source>
</evidence>
<accession>A0AA88XCQ0</accession>
<organism evidence="10 11">
    <name type="scientific">Pinctada imbricata</name>
    <name type="common">Atlantic pearl-oyster</name>
    <name type="synonym">Pinctada martensii</name>
    <dbReference type="NCBI Taxonomy" id="66713"/>
    <lineage>
        <taxon>Eukaryota</taxon>
        <taxon>Metazoa</taxon>
        <taxon>Spiralia</taxon>
        <taxon>Lophotrochozoa</taxon>
        <taxon>Mollusca</taxon>
        <taxon>Bivalvia</taxon>
        <taxon>Autobranchia</taxon>
        <taxon>Pteriomorphia</taxon>
        <taxon>Pterioida</taxon>
        <taxon>Pterioidea</taxon>
        <taxon>Pteriidae</taxon>
        <taxon>Pinctada</taxon>
    </lineage>
</organism>
<dbReference type="InterPro" id="IPR056939">
    <property type="entry name" value="Znf_RING_Vps8"/>
</dbReference>
<dbReference type="InterPro" id="IPR059070">
    <property type="entry name" value="TPR_VPS8_2"/>
</dbReference>
<dbReference type="InterPro" id="IPR025941">
    <property type="entry name" value="Vps8_central_dom"/>
</dbReference>
<dbReference type="InterPro" id="IPR001680">
    <property type="entry name" value="WD40_rpt"/>
</dbReference>
<feature type="domain" description="RING-type" evidence="9">
    <location>
        <begin position="1152"/>
        <end position="1203"/>
    </location>
</feature>
<dbReference type="PANTHER" id="PTHR12616:SF8">
    <property type="entry name" value="VACUOLAR PROTEIN SORTING-ASSOCIATED PROTEIN 8 HOMOLOG"/>
    <property type="match status" value="1"/>
</dbReference>
<dbReference type="SMART" id="SM00184">
    <property type="entry name" value="RING"/>
    <property type="match status" value="1"/>
</dbReference>
<dbReference type="InterPro" id="IPR045111">
    <property type="entry name" value="Vps41/Vps8"/>
</dbReference>
<name>A0AA88XCQ0_PINIB</name>
<evidence type="ECO:0000256" key="4">
    <source>
        <dbReference type="ARBA" id="ARBA00022833"/>
    </source>
</evidence>
<feature type="non-terminal residue" evidence="10">
    <location>
        <position position="1"/>
    </location>
</feature>
<evidence type="ECO:0000256" key="5">
    <source>
        <dbReference type="ARBA" id="ARBA00022927"/>
    </source>
</evidence>
<feature type="repeat" description="CHCR" evidence="8">
    <location>
        <begin position="854"/>
        <end position="1019"/>
    </location>
</feature>
<protein>
    <recommendedName>
        <fullName evidence="9">RING-type domain-containing protein</fullName>
    </recommendedName>
</protein>
<dbReference type="InterPro" id="IPR013083">
    <property type="entry name" value="Znf_RING/FYVE/PHD"/>
</dbReference>
<sequence length="1301" mass="147595">RKKRDLHYNIHGSVLKPSRLKNIAAQLQSAADRVDAGMPTAMAVSALIAIGTSHGLVLVFDPKQVLKWCLGSTAVGQQYGSVSALSFNRDCSRLLSGFAKGQITMWDLTNGKLLRTITDAHPPGSAVLHVKFTDSPVLAVCSDSGGSVFELEFKRLIGVRTCESKCLFSGSRGEVCAIEPLHMNYTIKDHPMQDVMLVAMATLSKILLVTLRPQLKVVFTHPLKGSGNTLPLLAWQFVIIQVSEKDRVIDPVLAFARESTIFFYQVICSSAQDIKCSGLQKITVPYKLLSVSWMNPRTIVAVDTAEKIHVIDVRSEEELEKIDISDVQLVYNNSHFKSLATGGNVSQALAFAGERACYQTIVSHSGQLLILGTKTVYVYNLRTWRDRIEVLVRQEKYHDALALSLSFYENRAKGIVGLTGSSRQKRELVADLMLDLLFDYVDLSMTKLCPEKGKMEELEEYYQGIVPVCVDYCLHLDRTDILFGRIYERFGEDVIAKGTFLECLEPYIMSDKLTSIPPLVMKDFVTHYENRCMLESVEACIVHLDVTSLDIHQVVSLCWGHGLYDAIIYVYNKGMQDYTTPLEELLGTLQAAIETGKQLTDSQIKLGNKLLVYISCCLAGRAYPLGDIPEESVEMVKNSVFDCVTSLHRRHRSAEEQAYPYLRTLLQFDTREFLNVLALAFEEEEFNTDEGRKKRQRVVDILLQVMVESVGFTPTQVGVLFTFLARQMARHENTILVNRVLFEQVLEFLANPDDESRHEERQQALLELLHAGGLQQIDEEKLLSLAENAKFYRVCEILYEKRRQFDKILSCYLRDYARKYHAFSYIGSILNSELFSDIEKARLKEEALDHLQDLVSIDCKQAAQMVISSFSSNLSDIVHQLQGNQQVLFEFLQGVMSYKDSMGSAIHQEKQINVEPRIVELFIELMAQFKPAEVHNFIKMNEGYRIEQTLEICRKYKLDDATAFLLEKAGDIQGAFSIMLENLQQKMRQLTEALLKEQSDSEYKMLFFEVDTKVLVVIQLCQRNSGKMDEKGRELLWFPLLEAVMSPQRKLKDVENKEIQDDFKSITHHVLNSMMGYIALPAILQKIMQDPAYSTGKFGEVRELILGMLETYNYEETLMVTCKNLLNHDIHQHLRSLTCAAAKGYIPKGENCNLCNKQFVSQMDSDTVVVFRCGHSYHIGCLRSVGSVHVIDKEEHWACYLCSHSKRNQIQSSRFHRSLSNPKQVAQKTLAEKSKGLSLDAQHTQAVDYVRKFLKTPSRMAILTELSRSDSGPRSKRVSSSIFHQENFQLKLAPPPAMEMT</sequence>
<keyword evidence="4" id="KW-0862">Zinc</keyword>
<dbReference type="PROSITE" id="PS50082">
    <property type="entry name" value="WD_REPEATS_2"/>
    <property type="match status" value="1"/>
</dbReference>
<evidence type="ECO:0000256" key="3">
    <source>
        <dbReference type="ARBA" id="ARBA00022771"/>
    </source>
</evidence>
<dbReference type="InterPro" id="IPR015943">
    <property type="entry name" value="WD40/YVTN_repeat-like_dom_sf"/>
</dbReference>
<dbReference type="InterPro" id="IPR001841">
    <property type="entry name" value="Znf_RING"/>
</dbReference>
<reference evidence="10" key="1">
    <citation type="submission" date="2019-08" db="EMBL/GenBank/DDBJ databases">
        <title>The improved chromosome-level genome for the pearl oyster Pinctada fucata martensii using PacBio sequencing and Hi-C.</title>
        <authorList>
            <person name="Zheng Z."/>
        </authorList>
    </citation>
    <scope>NUCLEOTIDE SEQUENCE</scope>
    <source>
        <strain evidence="10">ZZ-2019</strain>
        <tissue evidence="10">Adductor muscle</tissue>
    </source>
</reference>
<comment type="caution">
    <text evidence="10">The sequence shown here is derived from an EMBL/GenBank/DDBJ whole genome shotgun (WGS) entry which is preliminary data.</text>
</comment>
<evidence type="ECO:0000256" key="1">
    <source>
        <dbReference type="ARBA" id="ARBA00009422"/>
    </source>
</evidence>
<dbReference type="SUPFAM" id="SSF50998">
    <property type="entry name" value="Quinoprotein alcohol dehydrogenase-like"/>
    <property type="match status" value="1"/>
</dbReference>
<dbReference type="EMBL" id="VSWD01000014">
    <property type="protein sequence ID" value="KAK3082839.1"/>
    <property type="molecule type" value="Genomic_DNA"/>
</dbReference>
<evidence type="ECO:0000256" key="7">
    <source>
        <dbReference type="PROSITE-ProRule" id="PRU00221"/>
    </source>
</evidence>
<evidence type="ECO:0000256" key="8">
    <source>
        <dbReference type="PROSITE-ProRule" id="PRU01006"/>
    </source>
</evidence>
<dbReference type="Pfam" id="PF25066">
    <property type="entry name" value="TPR_VPS8_2"/>
    <property type="match status" value="1"/>
</dbReference>
<dbReference type="Gene3D" id="3.30.40.10">
    <property type="entry name" value="Zinc/RING finger domain, C3HC4 (zinc finger)"/>
    <property type="match status" value="1"/>
</dbReference>
<dbReference type="GO" id="GO:0005770">
    <property type="term" value="C:late endosome"/>
    <property type="evidence" value="ECO:0007669"/>
    <property type="project" value="TreeGrafter"/>
</dbReference>
<dbReference type="GO" id="GO:0030897">
    <property type="term" value="C:HOPS complex"/>
    <property type="evidence" value="ECO:0007669"/>
    <property type="project" value="TreeGrafter"/>
</dbReference>
<dbReference type="Pfam" id="PF23556">
    <property type="entry name" value="TPR_Vps41"/>
    <property type="match status" value="1"/>
</dbReference>
<dbReference type="InterPro" id="IPR000547">
    <property type="entry name" value="Clathrin_H-chain/VPS_repeat"/>
</dbReference>
<dbReference type="Proteomes" id="UP001186944">
    <property type="component" value="Unassembled WGS sequence"/>
</dbReference>
<dbReference type="PROSITE" id="PS50089">
    <property type="entry name" value="ZF_RING_2"/>
    <property type="match status" value="1"/>
</dbReference>
<dbReference type="Gene3D" id="2.130.10.10">
    <property type="entry name" value="YVTN repeat-like/Quinoprotein amine dehydrogenase"/>
    <property type="match status" value="1"/>
</dbReference>
<dbReference type="Pfam" id="PF23410">
    <property type="entry name" value="Beta-prop_VPS8"/>
    <property type="match status" value="1"/>
</dbReference>
<keyword evidence="7" id="KW-0853">WD repeat</keyword>
<dbReference type="GO" id="GO:0008270">
    <property type="term" value="F:zinc ion binding"/>
    <property type="evidence" value="ECO:0007669"/>
    <property type="project" value="UniProtKB-KW"/>
</dbReference>
<feature type="repeat" description="WD" evidence="7">
    <location>
        <begin position="75"/>
        <end position="116"/>
    </location>
</feature>
<dbReference type="CDD" id="cd16687">
    <property type="entry name" value="RING-H2_Vps8"/>
    <property type="match status" value="1"/>
</dbReference>
<dbReference type="PROSITE" id="PS50236">
    <property type="entry name" value="CHCR"/>
    <property type="match status" value="1"/>
</dbReference>
<keyword evidence="5" id="KW-0653">Protein transport</keyword>
<evidence type="ECO:0000256" key="2">
    <source>
        <dbReference type="ARBA" id="ARBA00022448"/>
    </source>
</evidence>
<keyword evidence="3 6" id="KW-0863">Zinc-finger</keyword>
<evidence type="ECO:0000313" key="10">
    <source>
        <dbReference type="EMBL" id="KAK3082839.1"/>
    </source>
</evidence>
<comment type="similarity">
    <text evidence="1">Belongs to the VPS8 family.</text>
</comment>
<dbReference type="GO" id="GO:0034058">
    <property type="term" value="P:endosomal vesicle fusion"/>
    <property type="evidence" value="ECO:0007669"/>
    <property type="project" value="TreeGrafter"/>
</dbReference>
<dbReference type="InterPro" id="IPR011047">
    <property type="entry name" value="Quinoprotein_ADH-like_sf"/>
</dbReference>
<dbReference type="Pfam" id="PF23412">
    <property type="entry name" value="zf_RING_Vps8"/>
    <property type="match status" value="1"/>
</dbReference>
<evidence type="ECO:0000259" key="9">
    <source>
        <dbReference type="PROSITE" id="PS50089"/>
    </source>
</evidence>
<keyword evidence="11" id="KW-1185">Reference proteome</keyword>
<gene>
    <name evidence="10" type="ORF">FSP39_006726</name>
</gene>